<organism evidence="1 2">
    <name type="scientific">Franconibacter daqui</name>
    <dbReference type="NCBI Taxonomy" id="2047724"/>
    <lineage>
        <taxon>Bacteria</taxon>
        <taxon>Pseudomonadati</taxon>
        <taxon>Pseudomonadota</taxon>
        <taxon>Gammaproteobacteria</taxon>
        <taxon>Enterobacterales</taxon>
        <taxon>Enterobacteriaceae</taxon>
        <taxon>Franconibacter</taxon>
    </lineage>
</organism>
<dbReference type="Gene3D" id="3.40.50.720">
    <property type="entry name" value="NAD(P)-binding Rossmann-like Domain"/>
    <property type="match status" value="1"/>
</dbReference>
<dbReference type="InterPro" id="IPR036291">
    <property type="entry name" value="NAD(P)-bd_dom_sf"/>
</dbReference>
<evidence type="ECO:0008006" key="3">
    <source>
        <dbReference type="Google" id="ProtNLM"/>
    </source>
</evidence>
<evidence type="ECO:0000313" key="1">
    <source>
        <dbReference type="EMBL" id="MER0128475.1"/>
    </source>
</evidence>
<feature type="non-terminal residue" evidence="1">
    <location>
        <position position="102"/>
    </location>
</feature>
<keyword evidence="2" id="KW-1185">Reference proteome</keyword>
<proteinExistence type="predicted"/>
<reference evidence="1 2" key="1">
    <citation type="submission" date="2024-06" db="EMBL/GenBank/DDBJ databases">
        <title>Fanconibacter daqui strain Q02 whole shotgun sequencing project.</title>
        <authorList>
            <person name="Rodrigues J.W.A."/>
            <person name="Viana L.C."/>
            <person name="Vieira E.C."/>
            <person name="Souza F.O.L."/>
            <person name="Alegria O.C."/>
            <person name="Patroca S."/>
            <person name="Cruz A.C.R."/>
            <person name="Nunes A.R.C."/>
        </authorList>
    </citation>
    <scope>NUCLEOTIDE SEQUENCE [LARGE SCALE GENOMIC DNA]</scope>
    <source>
        <strain evidence="1 2">Q02</strain>
    </source>
</reference>
<evidence type="ECO:0000313" key="2">
    <source>
        <dbReference type="Proteomes" id="UP001447374"/>
    </source>
</evidence>
<comment type="caution">
    <text evidence="1">The sequence shown here is derived from an EMBL/GenBank/DDBJ whole genome shotgun (WGS) entry which is preliminary data.</text>
</comment>
<feature type="non-terminal residue" evidence="1">
    <location>
        <position position="1"/>
    </location>
</feature>
<dbReference type="SUPFAM" id="SSF51735">
    <property type="entry name" value="NAD(P)-binding Rossmann-fold domains"/>
    <property type="match status" value="1"/>
</dbReference>
<dbReference type="Proteomes" id="UP001447374">
    <property type="component" value="Unassembled WGS sequence"/>
</dbReference>
<dbReference type="EMBL" id="JBEHGX010000215">
    <property type="protein sequence ID" value="MER0128475.1"/>
    <property type="molecule type" value="Genomic_DNA"/>
</dbReference>
<protein>
    <recommendedName>
        <fullName evidence="3">Short-chain dehydrogenase</fullName>
    </recommendedName>
</protein>
<gene>
    <name evidence="1" type="ORF">ABQG75_22595</name>
</gene>
<sequence>LRTEIAYTGATASVVYPGWTATPIAKVAFGGNATVTKMIEAAFPAWLRKPISPEYMAQAIVKGVQRRQPRIFAPVRWVPFSILRGMFSVASDAMVIRHKKLQ</sequence>
<name>A0ABV1PUF9_9ENTR</name>
<accession>A0ABV1PUF9</accession>
<dbReference type="RefSeq" id="WP_349951941.1">
    <property type="nucleotide sequence ID" value="NZ_JBEHGX010000215.1"/>
</dbReference>